<dbReference type="Pfam" id="PF00512">
    <property type="entry name" value="HisKA"/>
    <property type="match status" value="1"/>
</dbReference>
<dbReference type="InterPro" id="IPR004358">
    <property type="entry name" value="Sig_transdc_His_kin-like_C"/>
</dbReference>
<dbReference type="PANTHER" id="PTHR43065:SF10">
    <property type="entry name" value="PEROXIDE STRESS-ACTIVATED HISTIDINE KINASE MAK3"/>
    <property type="match status" value="1"/>
</dbReference>
<keyword evidence="10" id="KW-0812">Transmembrane</keyword>
<comment type="caution">
    <text evidence="12">The sequence shown here is derived from an EMBL/GenBank/DDBJ whole genome shotgun (WGS) entry which is preliminary data.</text>
</comment>
<feature type="transmembrane region" description="Helical" evidence="10">
    <location>
        <begin position="96"/>
        <end position="115"/>
    </location>
</feature>
<feature type="coiled-coil region" evidence="9">
    <location>
        <begin position="183"/>
        <end position="213"/>
    </location>
</feature>
<dbReference type="SMART" id="SM00387">
    <property type="entry name" value="HATPase_c"/>
    <property type="match status" value="1"/>
</dbReference>
<sequence length="431" mass="47978">MLFNRFHTEAVMNTSLQIIKNGLLLCLFALLLAYFKGPSLLYGSLSFILIATYHLATDQRFSAEQLSDSGLMTLHLAIYLLLCTLLIWATTGHEESHYWIIYFLPIVVAGTNLTLLHTLATCLFSSLFYLALIPNAIWSDPVNRAEDLPEFLISCTTFFIVGILMHGFSEQHRRQLKQQKHLNDLLLDNRNALQNSLRKLEEAEENLRRTDRLAALGEMSAGLAHEIRNPLGIIASSAQLLQNHINPTDSGQLDLLDVIREESTRLNDLVTTFLRFGRPGEPQLKSYQLENLIDKTVEQLRPVAEQHQVALTFSPAHPTTTVYVDADMIQQLLLNLLLNAIEACSEQGNVVIHALKKDNQAHIIVTDNGEGIAKEVLPTIFNPFFTTKDGGTGLGLATAHNIAQSHGGDIHVTSQPGHGSRFVVTLPLETH</sequence>
<feature type="transmembrane region" description="Helical" evidence="10">
    <location>
        <begin position="69"/>
        <end position="90"/>
    </location>
</feature>
<reference evidence="12" key="2">
    <citation type="submission" date="2006-05" db="EMBL/GenBank/DDBJ databases">
        <title>Sequencing of the draft genome and assembly of Desulfuromonas acetoxidans DSM 684.</title>
        <authorList>
            <consortium name="US DOE Joint Genome Institute (JGI-PGF)"/>
            <person name="Copeland A."/>
            <person name="Lucas S."/>
            <person name="Lapidus A."/>
            <person name="Barry K."/>
            <person name="Detter J.C."/>
            <person name="Glavina del Rio T."/>
            <person name="Hammon N."/>
            <person name="Israni S."/>
            <person name="Dalin E."/>
            <person name="Tice H."/>
            <person name="Bruce D."/>
            <person name="Pitluck S."/>
            <person name="Richardson P."/>
        </authorList>
    </citation>
    <scope>NUCLEOTIDE SEQUENCE [LARGE SCALE GENOMIC DNA]</scope>
    <source>
        <strain evidence="12">DSM 684</strain>
    </source>
</reference>
<evidence type="ECO:0000256" key="9">
    <source>
        <dbReference type="SAM" id="Coils"/>
    </source>
</evidence>
<dbReference type="Proteomes" id="UP000005695">
    <property type="component" value="Unassembled WGS sequence"/>
</dbReference>
<dbReference type="InterPro" id="IPR003594">
    <property type="entry name" value="HATPase_dom"/>
</dbReference>
<evidence type="ECO:0000256" key="2">
    <source>
        <dbReference type="ARBA" id="ARBA00012438"/>
    </source>
</evidence>
<dbReference type="GO" id="GO:0000155">
    <property type="term" value="F:phosphorelay sensor kinase activity"/>
    <property type="evidence" value="ECO:0007669"/>
    <property type="project" value="InterPro"/>
</dbReference>
<dbReference type="InterPro" id="IPR005467">
    <property type="entry name" value="His_kinase_dom"/>
</dbReference>
<keyword evidence="10" id="KW-0472">Membrane</keyword>
<dbReference type="CDD" id="cd00075">
    <property type="entry name" value="HATPase"/>
    <property type="match status" value="1"/>
</dbReference>
<keyword evidence="5" id="KW-0547">Nucleotide-binding</keyword>
<reference evidence="12" key="1">
    <citation type="submission" date="2006-05" db="EMBL/GenBank/DDBJ databases">
        <title>Annotation of the draft genome assembly of Desulfuromonas acetoxidans DSM 684.</title>
        <authorList>
            <consortium name="US DOE Joint Genome Institute (JGI-ORNL)"/>
            <person name="Larimer F."/>
            <person name="Land M."/>
            <person name="Hauser L."/>
        </authorList>
    </citation>
    <scope>NUCLEOTIDE SEQUENCE [LARGE SCALE GENOMIC DNA]</scope>
    <source>
        <strain evidence="12">DSM 684</strain>
    </source>
</reference>
<dbReference type="InterPro" id="IPR036890">
    <property type="entry name" value="HATPase_C_sf"/>
</dbReference>
<dbReference type="PROSITE" id="PS50109">
    <property type="entry name" value="HIS_KIN"/>
    <property type="match status" value="1"/>
</dbReference>
<evidence type="ECO:0000256" key="3">
    <source>
        <dbReference type="ARBA" id="ARBA00022553"/>
    </source>
</evidence>
<keyword evidence="9" id="KW-0175">Coiled coil</keyword>
<dbReference type="FunFam" id="3.30.565.10:FF:000006">
    <property type="entry name" value="Sensor histidine kinase WalK"/>
    <property type="match status" value="1"/>
</dbReference>
<dbReference type="GO" id="GO:0005524">
    <property type="term" value="F:ATP binding"/>
    <property type="evidence" value="ECO:0007669"/>
    <property type="project" value="UniProtKB-KW"/>
</dbReference>
<dbReference type="CDD" id="cd00082">
    <property type="entry name" value="HisKA"/>
    <property type="match status" value="1"/>
</dbReference>
<dbReference type="EC" id="2.7.13.3" evidence="2"/>
<gene>
    <name evidence="12" type="ORF">Dace_1509</name>
</gene>
<dbReference type="PANTHER" id="PTHR43065">
    <property type="entry name" value="SENSOR HISTIDINE KINASE"/>
    <property type="match status" value="1"/>
</dbReference>
<accession>Q1JZC0</accession>
<keyword evidence="13" id="KW-1185">Reference proteome</keyword>
<dbReference type="SUPFAM" id="SSF47384">
    <property type="entry name" value="Homodimeric domain of signal transducing histidine kinase"/>
    <property type="match status" value="1"/>
</dbReference>
<keyword evidence="6 12" id="KW-0418">Kinase</keyword>
<keyword evidence="4" id="KW-0808">Transferase</keyword>
<name>Q1JZC0_DESA6</name>
<evidence type="ECO:0000256" key="6">
    <source>
        <dbReference type="ARBA" id="ARBA00022777"/>
    </source>
</evidence>
<evidence type="ECO:0000313" key="12">
    <source>
        <dbReference type="EMBL" id="EAT15647.1"/>
    </source>
</evidence>
<evidence type="ECO:0000256" key="1">
    <source>
        <dbReference type="ARBA" id="ARBA00000085"/>
    </source>
</evidence>
<evidence type="ECO:0000256" key="10">
    <source>
        <dbReference type="SAM" id="Phobius"/>
    </source>
</evidence>
<evidence type="ECO:0000256" key="7">
    <source>
        <dbReference type="ARBA" id="ARBA00022840"/>
    </source>
</evidence>
<evidence type="ECO:0000256" key="8">
    <source>
        <dbReference type="ARBA" id="ARBA00023012"/>
    </source>
</evidence>
<keyword evidence="3" id="KW-0597">Phosphoprotein</keyword>
<feature type="domain" description="Histidine kinase" evidence="11">
    <location>
        <begin position="222"/>
        <end position="430"/>
    </location>
</feature>
<evidence type="ECO:0000256" key="5">
    <source>
        <dbReference type="ARBA" id="ARBA00022741"/>
    </source>
</evidence>
<dbReference type="Pfam" id="PF02518">
    <property type="entry name" value="HATPase_c"/>
    <property type="match status" value="1"/>
</dbReference>
<protein>
    <recommendedName>
        <fullName evidence="2">histidine kinase</fullName>
        <ecNumber evidence="2">2.7.13.3</ecNumber>
    </recommendedName>
</protein>
<comment type="catalytic activity">
    <reaction evidence="1">
        <text>ATP + protein L-histidine = ADP + protein N-phospho-L-histidine.</text>
        <dbReference type="EC" id="2.7.13.3"/>
    </reaction>
</comment>
<feature type="transmembrane region" description="Helical" evidence="10">
    <location>
        <begin position="151"/>
        <end position="168"/>
    </location>
</feature>
<feature type="transmembrane region" description="Helical" evidence="10">
    <location>
        <begin position="12"/>
        <end position="34"/>
    </location>
</feature>
<dbReference type="InterPro" id="IPR003661">
    <property type="entry name" value="HisK_dim/P_dom"/>
</dbReference>
<proteinExistence type="predicted"/>
<evidence type="ECO:0000259" key="11">
    <source>
        <dbReference type="PROSITE" id="PS50109"/>
    </source>
</evidence>
<organism evidence="12 13">
    <name type="scientific">Desulfuromonas acetoxidans (strain DSM 684 / 11070)</name>
    <dbReference type="NCBI Taxonomy" id="281689"/>
    <lineage>
        <taxon>Bacteria</taxon>
        <taxon>Pseudomonadati</taxon>
        <taxon>Thermodesulfobacteriota</taxon>
        <taxon>Desulfuromonadia</taxon>
        <taxon>Desulfuromonadales</taxon>
        <taxon>Desulfuromonadaceae</taxon>
        <taxon>Desulfuromonas</taxon>
    </lineage>
</organism>
<dbReference type="Gene3D" id="1.10.287.130">
    <property type="match status" value="1"/>
</dbReference>
<keyword evidence="10" id="KW-1133">Transmembrane helix</keyword>
<dbReference type="AlphaFoldDB" id="Q1JZC0"/>
<dbReference type="EMBL" id="AAEW02000009">
    <property type="protein sequence ID" value="EAT15647.1"/>
    <property type="molecule type" value="Genomic_DNA"/>
</dbReference>
<evidence type="ECO:0000313" key="13">
    <source>
        <dbReference type="Proteomes" id="UP000005695"/>
    </source>
</evidence>
<evidence type="ECO:0000256" key="4">
    <source>
        <dbReference type="ARBA" id="ARBA00022679"/>
    </source>
</evidence>
<keyword evidence="8" id="KW-0902">Two-component regulatory system</keyword>
<dbReference type="SMART" id="SM00388">
    <property type="entry name" value="HisKA"/>
    <property type="match status" value="1"/>
</dbReference>
<dbReference type="InterPro" id="IPR036097">
    <property type="entry name" value="HisK_dim/P_sf"/>
</dbReference>
<keyword evidence="7" id="KW-0067">ATP-binding</keyword>
<dbReference type="SUPFAM" id="SSF55874">
    <property type="entry name" value="ATPase domain of HSP90 chaperone/DNA topoisomerase II/histidine kinase"/>
    <property type="match status" value="1"/>
</dbReference>
<dbReference type="PRINTS" id="PR00344">
    <property type="entry name" value="BCTRLSENSOR"/>
</dbReference>
<dbReference type="Gene3D" id="3.30.565.10">
    <property type="entry name" value="Histidine kinase-like ATPase, C-terminal domain"/>
    <property type="match status" value="1"/>
</dbReference>